<keyword evidence="11" id="KW-0378">Hydrolase</keyword>
<dbReference type="GO" id="GO:0008233">
    <property type="term" value="F:peptidase activity"/>
    <property type="evidence" value="ECO:0007669"/>
    <property type="project" value="UniProtKB-KW"/>
</dbReference>
<dbReference type="Pfam" id="PF00004">
    <property type="entry name" value="AAA"/>
    <property type="match status" value="1"/>
</dbReference>
<evidence type="ECO:0000313" key="11">
    <source>
        <dbReference type="EMBL" id="CUS34944.1"/>
    </source>
</evidence>
<comment type="subunit">
    <text evidence="7">A double ring-shaped homohexamer of HslV is capped on each side by a ring-shaped HslU homohexamer. The assembly of the HslU/HslV complex is dependent on binding of ATP.</text>
</comment>
<keyword evidence="5 7" id="KW-0067">ATP-binding</keyword>
<protein>
    <recommendedName>
        <fullName evidence="7">ATP-dependent protease ATPase subunit HslU</fullName>
    </recommendedName>
    <alternativeName>
        <fullName evidence="7">Unfoldase HslU</fullName>
    </alternativeName>
</protein>
<dbReference type="EMBL" id="CZPZ01000012">
    <property type="protein sequence ID" value="CUS34944.1"/>
    <property type="molecule type" value="Genomic_DNA"/>
</dbReference>
<evidence type="ECO:0000256" key="5">
    <source>
        <dbReference type="ARBA" id="ARBA00022840"/>
    </source>
</evidence>
<dbReference type="AlphaFoldDB" id="A0A0S4LE61"/>
<feature type="domain" description="Clp ATPase C-terminal" evidence="10">
    <location>
        <begin position="357"/>
        <end position="451"/>
    </location>
</feature>
<evidence type="ECO:0000256" key="3">
    <source>
        <dbReference type="ARBA" id="ARBA00022490"/>
    </source>
</evidence>
<evidence type="ECO:0000256" key="8">
    <source>
        <dbReference type="SAM" id="MobiDB-lite"/>
    </source>
</evidence>
<comment type="function">
    <text evidence="7">ATPase subunit of a proteasome-like degradation complex; this subunit has chaperone activity. The binding of ATP and its subsequent hydrolysis by HslU are essential for unfolding of protein substrates subsequently hydrolyzed by HslV. HslU recognizes the N-terminal part of its protein substrates and unfolds these before they are guided to HslV for hydrolysis.</text>
</comment>
<dbReference type="HAMAP" id="MF_00249">
    <property type="entry name" value="HslU"/>
    <property type="match status" value="1"/>
</dbReference>
<dbReference type="NCBIfam" id="TIGR00390">
    <property type="entry name" value="hslU"/>
    <property type="match status" value="1"/>
</dbReference>
<reference evidence="12" key="1">
    <citation type="submission" date="2015-10" db="EMBL/GenBank/DDBJ databases">
        <authorList>
            <person name="Luecker S."/>
            <person name="Luecker S."/>
        </authorList>
    </citation>
    <scope>NUCLEOTIDE SEQUENCE [LARGE SCALE GENOMIC DNA]</scope>
</reference>
<dbReference type="InterPro" id="IPR050052">
    <property type="entry name" value="ATP-dep_Clp_protease_ClpX"/>
</dbReference>
<dbReference type="FunFam" id="3.40.50.300:FF:000220">
    <property type="entry name" value="ATP-dependent protease ATPase subunit HslU"/>
    <property type="match status" value="1"/>
</dbReference>
<organism evidence="11 12">
    <name type="scientific">Candidatus Nitrospira nitrificans</name>
    <dbReference type="NCBI Taxonomy" id="1742973"/>
    <lineage>
        <taxon>Bacteria</taxon>
        <taxon>Pseudomonadati</taxon>
        <taxon>Nitrospirota</taxon>
        <taxon>Nitrospiria</taxon>
        <taxon>Nitrospirales</taxon>
        <taxon>Nitrospiraceae</taxon>
        <taxon>Nitrospira</taxon>
    </lineage>
</organism>
<evidence type="ECO:0000256" key="2">
    <source>
        <dbReference type="ARBA" id="ARBA00009771"/>
    </source>
</evidence>
<dbReference type="FunFam" id="3.40.50.300:FF:000213">
    <property type="entry name" value="ATP-dependent protease ATPase subunit HslU"/>
    <property type="match status" value="1"/>
</dbReference>
<evidence type="ECO:0000256" key="1">
    <source>
        <dbReference type="ARBA" id="ARBA00004496"/>
    </source>
</evidence>
<dbReference type="GO" id="GO:0036402">
    <property type="term" value="F:proteasome-activating activity"/>
    <property type="evidence" value="ECO:0007669"/>
    <property type="project" value="UniProtKB-UniRule"/>
</dbReference>
<evidence type="ECO:0000256" key="4">
    <source>
        <dbReference type="ARBA" id="ARBA00022741"/>
    </source>
</evidence>
<feature type="binding site" evidence="7">
    <location>
        <position position="278"/>
    </location>
    <ligand>
        <name>ATP</name>
        <dbReference type="ChEBI" id="CHEBI:30616"/>
    </ligand>
</feature>
<keyword evidence="11" id="KW-0645">Protease</keyword>
<feature type="binding site" evidence="7">
    <location>
        <position position="30"/>
    </location>
    <ligand>
        <name>ATP</name>
        <dbReference type="ChEBI" id="CHEBI:30616"/>
    </ligand>
</feature>
<dbReference type="InterPro" id="IPR027417">
    <property type="entry name" value="P-loop_NTPase"/>
</dbReference>
<dbReference type="InterPro" id="IPR019489">
    <property type="entry name" value="Clp_ATPase_C"/>
</dbReference>
<dbReference type="GO" id="GO:0016887">
    <property type="term" value="F:ATP hydrolysis activity"/>
    <property type="evidence" value="ECO:0007669"/>
    <property type="project" value="InterPro"/>
</dbReference>
<gene>
    <name evidence="7 11" type="primary">hslU</name>
    <name evidence="11" type="ORF">COMA2_20005</name>
</gene>
<feature type="binding site" evidence="7">
    <location>
        <position position="343"/>
    </location>
    <ligand>
        <name>ATP</name>
        <dbReference type="ChEBI" id="CHEBI:30616"/>
    </ligand>
</feature>
<dbReference type="RefSeq" id="WP_090896355.1">
    <property type="nucleotide sequence ID" value="NZ_CZPZ01000012.1"/>
</dbReference>
<keyword evidence="6 7" id="KW-0143">Chaperone</keyword>
<feature type="region of interest" description="Disordered" evidence="8">
    <location>
        <begin position="152"/>
        <end position="177"/>
    </location>
</feature>
<dbReference type="GO" id="GO:0009376">
    <property type="term" value="C:HslUV protease complex"/>
    <property type="evidence" value="ECO:0007669"/>
    <property type="project" value="UniProtKB-UniRule"/>
</dbReference>
<evidence type="ECO:0000256" key="7">
    <source>
        <dbReference type="HAMAP-Rule" id="MF_00249"/>
    </source>
</evidence>
<evidence type="ECO:0000259" key="9">
    <source>
        <dbReference type="SMART" id="SM00382"/>
    </source>
</evidence>
<evidence type="ECO:0000259" key="10">
    <source>
        <dbReference type="SMART" id="SM01086"/>
    </source>
</evidence>
<dbReference type="SMART" id="SM01086">
    <property type="entry name" value="ClpB_D2-small"/>
    <property type="match status" value="1"/>
</dbReference>
<evidence type="ECO:0000256" key="6">
    <source>
        <dbReference type="ARBA" id="ARBA00023186"/>
    </source>
</evidence>
<dbReference type="GO" id="GO:0043335">
    <property type="term" value="P:protein unfolding"/>
    <property type="evidence" value="ECO:0007669"/>
    <property type="project" value="UniProtKB-UniRule"/>
</dbReference>
<feature type="binding site" evidence="7">
    <location>
        <begin position="72"/>
        <end position="77"/>
    </location>
    <ligand>
        <name>ATP</name>
        <dbReference type="ChEBI" id="CHEBI:30616"/>
    </ligand>
</feature>
<dbReference type="CDD" id="cd19498">
    <property type="entry name" value="RecA-like_HslU"/>
    <property type="match status" value="1"/>
</dbReference>
<dbReference type="PANTHER" id="PTHR48102">
    <property type="entry name" value="ATP-DEPENDENT CLP PROTEASE ATP-BINDING SUBUNIT CLPX-LIKE, MITOCHONDRIAL-RELATED"/>
    <property type="match status" value="1"/>
</dbReference>
<dbReference type="NCBIfam" id="NF003544">
    <property type="entry name" value="PRK05201.1"/>
    <property type="match status" value="1"/>
</dbReference>
<dbReference type="InterPro" id="IPR004491">
    <property type="entry name" value="HslU"/>
</dbReference>
<dbReference type="Gene3D" id="3.40.50.300">
    <property type="entry name" value="P-loop containing nucleotide triphosphate hydrolases"/>
    <property type="match status" value="2"/>
</dbReference>
<dbReference type="InterPro" id="IPR003593">
    <property type="entry name" value="AAA+_ATPase"/>
</dbReference>
<feature type="domain" description="AAA+ ATPase" evidence="9">
    <location>
        <begin position="61"/>
        <end position="354"/>
    </location>
</feature>
<dbReference type="STRING" id="1742973.COMA2_20005"/>
<accession>A0A0S4LE61</accession>
<evidence type="ECO:0000313" key="12">
    <source>
        <dbReference type="Proteomes" id="UP000198736"/>
    </source>
</evidence>
<sequence length="465" mass="52130">MKPLTNDAEPLNLNSLTPRQIVEELNRYVIGQKDAKRMVAIALRNRWRRQQVSPDLRDEVMPKNIIMIGPTGVGKTEIARRLAKLAEAPFIKVEASKFTEVGYVGRDVESIIRDLTELAINMVKTQRLASVQQKAEQQGEERLLELLLPPPPPRPGFVDSTSEPAAQAPHDSHEATRSKLRLQLREGKLDERTVEMEVKERGLPVGVISNVGGLDDLESNLRDMLGGMFQGKKKKRLMKVPEALKHLTQEEAQKLIDMDDATREAITKVEQTGIVFLDEIDKIAGRERNAGPDVSREGVQRDLLPIVEGCTVTTKHGPVVTDHILFIAAGAFHVAKPSDLIPELQGRFPIRVELSPLSKDDFVRILTEPKGALVRQYQALLATEGLAIEFTKDGLEEIADVAVQVNERTENIGARRLFTIMERLLEDISFEGPDWPDKRISITAANVRDRLKDIVKDQDLSRYIL</sequence>
<keyword evidence="4 7" id="KW-0547">Nucleotide-binding</keyword>
<dbReference type="PANTHER" id="PTHR48102:SF3">
    <property type="entry name" value="ATP-DEPENDENT PROTEASE ATPASE SUBUNIT HSLU"/>
    <property type="match status" value="1"/>
</dbReference>
<name>A0A0S4LE61_9BACT</name>
<keyword evidence="3 7" id="KW-0963">Cytoplasm</keyword>
<dbReference type="SMART" id="SM00382">
    <property type="entry name" value="AAA"/>
    <property type="match status" value="1"/>
</dbReference>
<comment type="similarity">
    <text evidence="2 7">Belongs to the ClpX chaperone family. HslU subfamily.</text>
</comment>
<dbReference type="Gene3D" id="1.10.8.60">
    <property type="match status" value="1"/>
</dbReference>
<dbReference type="Proteomes" id="UP000198736">
    <property type="component" value="Unassembled WGS sequence"/>
</dbReference>
<comment type="subcellular location">
    <subcellularLocation>
        <location evidence="1 7">Cytoplasm</location>
    </subcellularLocation>
</comment>
<dbReference type="SUPFAM" id="SSF52540">
    <property type="entry name" value="P-loop containing nucleoside triphosphate hydrolases"/>
    <property type="match status" value="1"/>
</dbReference>
<keyword evidence="12" id="KW-1185">Reference proteome</keyword>
<proteinExistence type="inferred from homology"/>
<feature type="binding site" evidence="7">
    <location>
        <position position="415"/>
    </location>
    <ligand>
        <name>ATP</name>
        <dbReference type="ChEBI" id="CHEBI:30616"/>
    </ligand>
</feature>
<dbReference type="GO" id="GO:0005524">
    <property type="term" value="F:ATP binding"/>
    <property type="evidence" value="ECO:0007669"/>
    <property type="project" value="UniProtKB-UniRule"/>
</dbReference>
<dbReference type="InterPro" id="IPR003959">
    <property type="entry name" value="ATPase_AAA_core"/>
</dbReference>
<dbReference type="Pfam" id="PF07724">
    <property type="entry name" value="AAA_2"/>
    <property type="match status" value="1"/>
</dbReference>